<dbReference type="GO" id="GO:0019288">
    <property type="term" value="P:isopentenyl diphosphate biosynthetic process, methylerythritol 4-phosphate pathway"/>
    <property type="evidence" value="ECO:0007669"/>
    <property type="project" value="UniProtKB-UniRule"/>
</dbReference>
<feature type="binding site" evidence="9">
    <location>
        <position position="226"/>
    </location>
    <ligand>
        <name>isopentenyl diphosphate</name>
        <dbReference type="ChEBI" id="CHEBI:128769"/>
    </ligand>
</feature>
<feature type="binding site" evidence="9">
    <location>
        <position position="100"/>
    </location>
    <ligand>
        <name>[4Fe-4S] cluster</name>
        <dbReference type="ChEBI" id="CHEBI:49883"/>
    </ligand>
</feature>
<comment type="subcellular location">
    <subcellularLocation>
        <location evidence="1">Membrane</location>
        <topology evidence="1">Multi-pass membrane protein</topology>
    </subcellularLocation>
</comment>
<evidence type="ECO:0000313" key="12">
    <source>
        <dbReference type="Proteomes" id="UP001228113"/>
    </source>
</evidence>
<feature type="binding site" evidence="9">
    <location>
        <position position="74"/>
    </location>
    <ligand>
        <name>isopentenyl diphosphate</name>
        <dbReference type="ChEBI" id="CHEBI:128769"/>
    </ligand>
</feature>
<feature type="binding site" evidence="9">
    <location>
        <position position="224"/>
    </location>
    <ligand>
        <name>(2E)-4-hydroxy-3-methylbut-2-enyl diphosphate</name>
        <dbReference type="ChEBI" id="CHEBI:128753"/>
    </ligand>
</feature>
<feature type="binding site" evidence="9">
    <location>
        <position position="12"/>
    </location>
    <ligand>
        <name>[4Fe-4S] cluster</name>
        <dbReference type="ChEBI" id="CHEBI:49883"/>
    </ligand>
</feature>
<dbReference type="InterPro" id="IPR003451">
    <property type="entry name" value="LytB/IspH"/>
</dbReference>
<feature type="binding site" evidence="9">
    <location>
        <position position="226"/>
    </location>
    <ligand>
        <name>dimethylallyl diphosphate</name>
        <dbReference type="ChEBI" id="CHEBI:57623"/>
    </ligand>
</feature>
<evidence type="ECO:0000256" key="4">
    <source>
        <dbReference type="ARBA" id="ARBA00022723"/>
    </source>
</evidence>
<dbReference type="GO" id="GO:0051745">
    <property type="term" value="F:4-hydroxy-3-methylbut-2-enyl diphosphate reductase activity"/>
    <property type="evidence" value="ECO:0007669"/>
    <property type="project" value="UniProtKB-UniRule"/>
</dbReference>
<comment type="catalytic activity">
    <reaction evidence="9">
        <text>dimethylallyl diphosphate + 2 oxidized [2Fe-2S]-[ferredoxin] + H2O = (2E)-4-hydroxy-3-methylbut-2-enyl diphosphate + 2 reduced [2Fe-2S]-[ferredoxin] + 2 H(+)</text>
        <dbReference type="Rhea" id="RHEA:24825"/>
        <dbReference type="Rhea" id="RHEA-COMP:10000"/>
        <dbReference type="Rhea" id="RHEA-COMP:10001"/>
        <dbReference type="ChEBI" id="CHEBI:15377"/>
        <dbReference type="ChEBI" id="CHEBI:15378"/>
        <dbReference type="ChEBI" id="CHEBI:33737"/>
        <dbReference type="ChEBI" id="CHEBI:33738"/>
        <dbReference type="ChEBI" id="CHEBI:57623"/>
        <dbReference type="ChEBI" id="CHEBI:128753"/>
        <dbReference type="EC" id="1.17.7.4"/>
    </reaction>
</comment>
<feature type="binding site" evidence="9">
    <location>
        <position position="168"/>
    </location>
    <ligand>
        <name>(2E)-4-hydroxy-3-methylbut-2-enyl diphosphate</name>
        <dbReference type="ChEBI" id="CHEBI:128753"/>
    </ligand>
</feature>
<keyword evidence="12" id="KW-1185">Reference proteome</keyword>
<organism evidence="11 12">
    <name type="scientific">Mesoterricola sediminis</name>
    <dbReference type="NCBI Taxonomy" id="2927980"/>
    <lineage>
        <taxon>Bacteria</taxon>
        <taxon>Pseudomonadati</taxon>
        <taxon>Acidobacteriota</taxon>
        <taxon>Holophagae</taxon>
        <taxon>Holophagales</taxon>
        <taxon>Holophagaceae</taxon>
        <taxon>Mesoterricola</taxon>
    </lineage>
</organism>
<accession>A0AA48H4N3</accession>
<keyword evidence="3 10" id="KW-0812">Transmembrane</keyword>
<proteinExistence type="inferred from homology"/>
<gene>
    <name evidence="9" type="primary">ispH</name>
    <name evidence="11" type="ORF">METESE_23290</name>
</gene>
<feature type="binding site" evidence="9">
    <location>
        <position position="74"/>
    </location>
    <ligand>
        <name>dimethylallyl diphosphate</name>
        <dbReference type="ChEBI" id="CHEBI:57623"/>
    </ligand>
</feature>
<feature type="binding site" evidence="9">
    <location>
        <position position="196"/>
    </location>
    <ligand>
        <name>[4Fe-4S] cluster</name>
        <dbReference type="ChEBI" id="CHEBI:49883"/>
    </ligand>
</feature>
<dbReference type="AlphaFoldDB" id="A0AA48H4N3"/>
<feature type="transmembrane region" description="Helical" evidence="10">
    <location>
        <begin position="325"/>
        <end position="346"/>
    </location>
</feature>
<feature type="binding site" evidence="9">
    <location>
        <position position="128"/>
    </location>
    <ligand>
        <name>dimethylallyl diphosphate</name>
        <dbReference type="ChEBI" id="CHEBI:57623"/>
    </ligand>
</feature>
<name>A0AA48H4N3_9BACT</name>
<comment type="pathway">
    <text evidence="9">Isoprenoid biosynthesis; dimethylallyl diphosphate biosynthesis; dimethylallyl diphosphate from (2E)-4-hydroxy-3-methylbutenyl diphosphate: step 1/1.</text>
</comment>
<comment type="function">
    <text evidence="9">Catalyzes the conversion of 1-hydroxy-2-methyl-2-(E)-butenyl 4-diphosphate (HMBPP) into a mixture of isopentenyl diphosphate (IPP) and dimethylallyl diphosphate (DMAPP). Acts in the terminal step of the DOXP/MEP pathway for isoprenoid precursor biosynthesis.</text>
</comment>
<dbReference type="EMBL" id="AP027081">
    <property type="protein sequence ID" value="BDU77371.1"/>
    <property type="molecule type" value="Genomic_DNA"/>
</dbReference>
<feature type="transmembrane region" description="Helical" evidence="10">
    <location>
        <begin position="523"/>
        <end position="544"/>
    </location>
</feature>
<keyword evidence="9" id="KW-0414">Isoprene biosynthesis</keyword>
<dbReference type="EC" id="1.17.7.4" evidence="9"/>
<dbReference type="GO" id="GO:0046872">
    <property type="term" value="F:metal ion binding"/>
    <property type="evidence" value="ECO:0007669"/>
    <property type="project" value="UniProtKB-KW"/>
</dbReference>
<feature type="binding site" evidence="9">
    <location>
        <position position="226"/>
    </location>
    <ligand>
        <name>(2E)-4-hydroxy-3-methylbut-2-enyl diphosphate</name>
        <dbReference type="ChEBI" id="CHEBI:128753"/>
    </ligand>
</feature>
<feature type="binding site" evidence="9">
    <location>
        <position position="224"/>
    </location>
    <ligand>
        <name>dimethylallyl diphosphate</name>
        <dbReference type="ChEBI" id="CHEBI:57623"/>
    </ligand>
</feature>
<evidence type="ECO:0000256" key="1">
    <source>
        <dbReference type="ARBA" id="ARBA00004141"/>
    </source>
</evidence>
<feature type="binding site" evidence="9">
    <location>
        <position position="74"/>
    </location>
    <ligand>
        <name>(2E)-4-hydroxy-3-methylbut-2-enyl diphosphate</name>
        <dbReference type="ChEBI" id="CHEBI:128753"/>
    </ligand>
</feature>
<feature type="binding site" evidence="9">
    <location>
        <position position="128"/>
    </location>
    <ligand>
        <name>(2E)-4-hydroxy-3-methylbut-2-enyl diphosphate</name>
        <dbReference type="ChEBI" id="CHEBI:128753"/>
    </ligand>
</feature>
<dbReference type="GO" id="GO:0016765">
    <property type="term" value="F:transferase activity, transferring alkyl or aryl (other than methyl) groups"/>
    <property type="evidence" value="ECO:0007669"/>
    <property type="project" value="InterPro"/>
</dbReference>
<comment type="catalytic activity">
    <reaction evidence="9">
        <text>isopentenyl diphosphate + 2 oxidized [2Fe-2S]-[ferredoxin] + H2O = (2E)-4-hydroxy-3-methylbut-2-enyl diphosphate + 2 reduced [2Fe-2S]-[ferredoxin] + 2 H(+)</text>
        <dbReference type="Rhea" id="RHEA:24488"/>
        <dbReference type="Rhea" id="RHEA-COMP:10000"/>
        <dbReference type="Rhea" id="RHEA-COMP:10001"/>
        <dbReference type="ChEBI" id="CHEBI:15377"/>
        <dbReference type="ChEBI" id="CHEBI:15378"/>
        <dbReference type="ChEBI" id="CHEBI:33737"/>
        <dbReference type="ChEBI" id="CHEBI:33738"/>
        <dbReference type="ChEBI" id="CHEBI:128753"/>
        <dbReference type="ChEBI" id="CHEBI:128769"/>
        <dbReference type="EC" id="1.17.7.4"/>
    </reaction>
</comment>
<feature type="binding site" evidence="9">
    <location>
        <position position="42"/>
    </location>
    <ligand>
        <name>isopentenyl diphosphate</name>
        <dbReference type="ChEBI" id="CHEBI:128769"/>
    </ligand>
</feature>
<reference evidence="11" key="1">
    <citation type="journal article" date="2023" name="Int. J. Syst. Evol. Microbiol.">
        <title>Mesoterricola silvestris gen. nov., sp. nov., Mesoterricola sediminis sp. nov., Geothrix oryzae sp. nov., Geothrix edaphica sp. nov., Geothrix rubra sp. nov., and Geothrix limicola sp. nov., six novel members of Acidobacteriota isolated from soils.</title>
        <authorList>
            <person name="Itoh H."/>
            <person name="Sugisawa Y."/>
            <person name="Mise K."/>
            <person name="Xu Z."/>
            <person name="Kuniyasu M."/>
            <person name="Ushijima N."/>
            <person name="Kawano K."/>
            <person name="Kobayashi E."/>
            <person name="Shiratori Y."/>
            <person name="Masuda Y."/>
            <person name="Senoo K."/>
        </authorList>
    </citation>
    <scope>NUCLEOTIDE SEQUENCE</scope>
    <source>
        <strain evidence="11">W786</strain>
    </source>
</reference>
<keyword evidence="7 9" id="KW-0411">Iron-sulfur</keyword>
<feature type="binding site" evidence="9">
    <location>
        <position position="42"/>
    </location>
    <ligand>
        <name>dimethylallyl diphosphate</name>
        <dbReference type="ChEBI" id="CHEBI:57623"/>
    </ligand>
</feature>
<dbReference type="Pfam" id="PF02401">
    <property type="entry name" value="LYTB"/>
    <property type="match status" value="1"/>
</dbReference>
<keyword evidence="4 9" id="KW-0479">Metal-binding</keyword>
<dbReference type="GO" id="GO:0051539">
    <property type="term" value="F:4 iron, 4 sulfur cluster binding"/>
    <property type="evidence" value="ECO:0007669"/>
    <property type="project" value="UniProtKB-UniRule"/>
</dbReference>
<feature type="binding site" evidence="9">
    <location>
        <position position="224"/>
    </location>
    <ligand>
        <name>isopentenyl diphosphate</name>
        <dbReference type="ChEBI" id="CHEBI:128769"/>
    </ligand>
</feature>
<dbReference type="GO" id="GO:0016020">
    <property type="term" value="C:membrane"/>
    <property type="evidence" value="ECO:0007669"/>
    <property type="project" value="UniProtKB-SubCell"/>
</dbReference>
<feature type="binding site" evidence="9">
    <location>
        <position position="225"/>
    </location>
    <ligand>
        <name>dimethylallyl diphosphate</name>
        <dbReference type="ChEBI" id="CHEBI:57623"/>
    </ligand>
</feature>
<keyword evidence="8 10" id="KW-0472">Membrane</keyword>
<evidence type="ECO:0000256" key="10">
    <source>
        <dbReference type="SAM" id="Phobius"/>
    </source>
</evidence>
<keyword evidence="2 9" id="KW-0004">4Fe-4S</keyword>
<dbReference type="PANTHER" id="PTHR30426:SF0">
    <property type="entry name" value="4-HYDROXY-3-METHYLBUT-2-ENYL DIPHOSPHATE REDUCTASE"/>
    <property type="match status" value="1"/>
</dbReference>
<keyword evidence="5 10" id="KW-1133">Transmembrane helix</keyword>
<dbReference type="Proteomes" id="UP001228113">
    <property type="component" value="Chromosome"/>
</dbReference>
<dbReference type="HAMAP" id="MF_00191">
    <property type="entry name" value="IspH"/>
    <property type="match status" value="1"/>
</dbReference>
<dbReference type="KEGG" id="msea:METESE_23290"/>
<evidence type="ECO:0000313" key="11">
    <source>
        <dbReference type="EMBL" id="BDU77371.1"/>
    </source>
</evidence>
<feature type="binding site" evidence="9">
    <location>
        <position position="42"/>
    </location>
    <ligand>
        <name>(2E)-4-hydroxy-3-methylbut-2-enyl diphosphate</name>
        <dbReference type="ChEBI" id="CHEBI:128753"/>
    </ligand>
</feature>
<dbReference type="GO" id="GO:0016114">
    <property type="term" value="P:terpenoid biosynthetic process"/>
    <property type="evidence" value="ECO:0007669"/>
    <property type="project" value="UniProtKB-UniRule"/>
</dbReference>
<evidence type="ECO:0000256" key="9">
    <source>
        <dbReference type="HAMAP-Rule" id="MF_00191"/>
    </source>
</evidence>
<evidence type="ECO:0000256" key="8">
    <source>
        <dbReference type="ARBA" id="ARBA00023136"/>
    </source>
</evidence>
<evidence type="ECO:0000256" key="3">
    <source>
        <dbReference type="ARBA" id="ARBA00022692"/>
    </source>
</evidence>
<dbReference type="Gene3D" id="3.40.1010.20">
    <property type="entry name" value="4-hydroxy-3-methylbut-2-enyl diphosphate reductase, catalytic domain"/>
    <property type="match status" value="2"/>
</dbReference>
<feature type="binding site" evidence="9">
    <location>
        <position position="225"/>
    </location>
    <ligand>
        <name>isopentenyl diphosphate</name>
        <dbReference type="ChEBI" id="CHEBI:128769"/>
    </ligand>
</feature>
<feature type="binding site" evidence="9">
    <location>
        <position position="268"/>
    </location>
    <ligand>
        <name>(2E)-4-hydroxy-3-methylbut-2-enyl diphosphate</name>
        <dbReference type="ChEBI" id="CHEBI:128753"/>
    </ligand>
</feature>
<evidence type="ECO:0000256" key="2">
    <source>
        <dbReference type="ARBA" id="ARBA00022485"/>
    </source>
</evidence>
<feature type="transmembrane region" description="Helical" evidence="10">
    <location>
        <begin position="449"/>
        <end position="466"/>
    </location>
</feature>
<dbReference type="Pfam" id="PF01040">
    <property type="entry name" value="UbiA"/>
    <property type="match status" value="1"/>
</dbReference>
<dbReference type="InterPro" id="IPR000537">
    <property type="entry name" value="UbiA_prenyltransferase"/>
</dbReference>
<feature type="transmembrane region" description="Helical" evidence="10">
    <location>
        <begin position="498"/>
        <end position="517"/>
    </location>
</feature>
<feature type="binding site" evidence="9">
    <location>
        <position position="225"/>
    </location>
    <ligand>
        <name>(2E)-4-hydroxy-3-methylbut-2-enyl diphosphate</name>
        <dbReference type="ChEBI" id="CHEBI:128753"/>
    </ligand>
</feature>
<feature type="transmembrane region" description="Helical" evidence="10">
    <location>
        <begin position="301"/>
        <end position="319"/>
    </location>
</feature>
<feature type="active site" description="Proton donor" evidence="9">
    <location>
        <position position="130"/>
    </location>
</feature>
<dbReference type="PANTHER" id="PTHR30426">
    <property type="entry name" value="4-HYDROXY-3-METHYLBUT-2-ENYL DIPHOSPHATE REDUCTASE"/>
    <property type="match status" value="1"/>
</dbReference>
<dbReference type="RefSeq" id="WP_243333155.1">
    <property type="nucleotide sequence ID" value="NZ_AP027081.1"/>
</dbReference>
<keyword evidence="9" id="KW-0560">Oxidoreductase</keyword>
<comment type="similarity">
    <text evidence="9">Belongs to the IspH family.</text>
</comment>
<comment type="pathway">
    <text evidence="9">Isoprenoid biosynthesis; isopentenyl diphosphate biosynthesis via DXP pathway; isopentenyl diphosphate from 1-deoxy-D-xylulose 5-phosphate: step 6/6.</text>
</comment>
<dbReference type="NCBIfam" id="TIGR00216">
    <property type="entry name" value="ispH_lytB"/>
    <property type="match status" value="1"/>
</dbReference>
<evidence type="ECO:0000256" key="6">
    <source>
        <dbReference type="ARBA" id="ARBA00023004"/>
    </source>
</evidence>
<dbReference type="CDD" id="cd13944">
    <property type="entry name" value="lytB_ispH"/>
    <property type="match status" value="1"/>
</dbReference>
<feature type="binding site" evidence="9">
    <location>
        <position position="128"/>
    </location>
    <ligand>
        <name>isopentenyl diphosphate</name>
        <dbReference type="ChEBI" id="CHEBI:128769"/>
    </ligand>
</feature>
<comment type="cofactor">
    <cofactor evidence="9">
        <name>[4Fe-4S] cluster</name>
        <dbReference type="ChEBI" id="CHEBI:49883"/>
    </cofactor>
    <text evidence="9">Binds 1 [4Fe-4S] cluster per subunit.</text>
</comment>
<dbReference type="GO" id="GO:0050992">
    <property type="term" value="P:dimethylallyl diphosphate biosynthetic process"/>
    <property type="evidence" value="ECO:0007669"/>
    <property type="project" value="UniProtKB-UniRule"/>
</dbReference>
<evidence type="ECO:0000256" key="5">
    <source>
        <dbReference type="ARBA" id="ARBA00022989"/>
    </source>
</evidence>
<keyword evidence="6 9" id="KW-0408">Iron</keyword>
<feature type="binding site" evidence="9">
    <location>
        <position position="268"/>
    </location>
    <ligand>
        <name>isopentenyl diphosphate</name>
        <dbReference type="ChEBI" id="CHEBI:128769"/>
    </ligand>
</feature>
<evidence type="ECO:0000256" key="7">
    <source>
        <dbReference type="ARBA" id="ARBA00023014"/>
    </source>
</evidence>
<dbReference type="Gene3D" id="3.40.50.11270">
    <property type="match status" value="1"/>
</dbReference>
<feature type="binding site" evidence="9">
    <location>
        <position position="268"/>
    </location>
    <ligand>
        <name>dimethylallyl diphosphate</name>
        <dbReference type="ChEBI" id="CHEBI:57623"/>
    </ligand>
</feature>
<protein>
    <recommendedName>
        <fullName evidence="9">4-hydroxy-3-methylbut-2-enyl diphosphate reductase</fullName>
        <shortName evidence="9">HMBPP reductase</shortName>
        <ecNumber evidence="9">1.17.7.4</ecNumber>
    </recommendedName>
</protein>
<sequence>MKVIVAKTAGFCWGVRRAMDAVLEASNRSGAGPVQTLGPLIHNPQALELIGRRGVSVADRPEDVKEGAVVIRAHGIPIQSLRGLKERQAKGELDIVNATCPEVAKVHSKIKKWSPKGYFTVILGTHGHAESVAHQSFAESGSAIVSSMEEARALTPEQLGKVLIVAQTTFTVKDFHAISDDIRSRSGQCIVENTICEDTWTRQEEAATLARTVDAVVVVGGKASSNTKHLAELALRNGKPVQYVETASELDLGAFQGTETVGVMAGASTPTWLVEEVVDVLEQLGKGPDRLTKALRASFGVPLRLAVGAAFLTVGVHAWTGLPVIWQYPVVTALYVLAMFLLAPFLNPLGLGSKGPARARVLERNRRVMLGTALVSLGMALGLTASLGIGSVAVVAAASVFGVVYKRRLRLGSRQLSLDDIPGSKDILVPSALAVVALALPLWHDGMPWGARVWAGILFVAVMGFARTTLNNLREMQNDQILGKDTLPIVFGRRTTKLLLAGSLAFTAVAMAWAIRVEPTPRPWAQLGILGACLAYPLVHLWFFQERFSAGKHRFEPWVEACFYLAGTLALL</sequence>